<sequence length="326" mass="34402">MAERHEVDLAIIGAGPAGLYATYYAGFRGMSVAVIDSLPEAGGQIAALYPEKAIYDIAGLPAVRGQELVDALLTQAATAKPTFLLGQSAVELTCAEDHVLIGTDTGTQVRAAAVLLTAGIGTFTPRELPVGNDHLGRGLRYFVPRLEELAGQEVVVVGGGDSAVDWALALEPYASSVTLVHRRPQFRAHEHSVSQLHDSTVRVLTPYEVCGIDGEQTVEAVHLAEVRGEGRQTLPAQAVVAALGFIADLSAMERWGLEMRRRHVAVDRSMRTNLPRVFAAGDITDYDGKVRLISVGFGEAAAAVNNLAPLVNPALGTVPGHSSDAA</sequence>
<feature type="binding site" evidence="6">
    <location>
        <position position="323"/>
    </location>
    <ligand>
        <name>FAD</name>
        <dbReference type="ChEBI" id="CHEBI:57692"/>
    </ligand>
</feature>
<dbReference type="GO" id="GO:0004791">
    <property type="term" value="F:thioredoxin-disulfide reductase (NADPH) activity"/>
    <property type="evidence" value="ECO:0007669"/>
    <property type="project" value="UniProtKB-EC"/>
</dbReference>
<gene>
    <name evidence="8" type="ORF">GA0070623_1326</name>
</gene>
<reference evidence="9" key="1">
    <citation type="submission" date="2016-06" db="EMBL/GenBank/DDBJ databases">
        <authorList>
            <person name="Varghese N."/>
            <person name="Submissions Spin"/>
        </authorList>
    </citation>
    <scope>NUCLEOTIDE SEQUENCE [LARGE SCALE GENOMIC DNA]</scope>
    <source>
        <strain evidence="9">DSM 44983</strain>
    </source>
</reference>
<evidence type="ECO:0000256" key="6">
    <source>
        <dbReference type="HAMAP-Rule" id="MF_01685"/>
    </source>
</evidence>
<evidence type="ECO:0000256" key="2">
    <source>
        <dbReference type="ARBA" id="ARBA00022827"/>
    </source>
</evidence>
<dbReference type="InterPro" id="IPR050097">
    <property type="entry name" value="Ferredoxin-NADP_redctase_2"/>
</dbReference>
<dbReference type="InterPro" id="IPR022890">
    <property type="entry name" value="Fd--NADP_Rdtase_type_2"/>
</dbReference>
<dbReference type="InterPro" id="IPR023753">
    <property type="entry name" value="FAD/NAD-binding_dom"/>
</dbReference>
<feature type="binding site" evidence="6">
    <location>
        <position position="282"/>
    </location>
    <ligand>
        <name>FAD</name>
        <dbReference type="ChEBI" id="CHEBI:57692"/>
    </ligand>
</feature>
<dbReference type="InterPro" id="IPR036188">
    <property type="entry name" value="FAD/NAD-bd_sf"/>
</dbReference>
<name>A0A120F8M1_9ACTN</name>
<feature type="binding site" evidence="6">
    <location>
        <position position="123"/>
    </location>
    <ligand>
        <name>FAD</name>
        <dbReference type="ChEBI" id="CHEBI:57692"/>
    </ligand>
</feature>
<evidence type="ECO:0000256" key="1">
    <source>
        <dbReference type="ARBA" id="ARBA00022630"/>
    </source>
</evidence>
<dbReference type="SUPFAM" id="SSF51905">
    <property type="entry name" value="FAD/NAD(P)-binding domain"/>
    <property type="match status" value="1"/>
</dbReference>
<evidence type="ECO:0000259" key="7">
    <source>
        <dbReference type="Pfam" id="PF07992"/>
    </source>
</evidence>
<dbReference type="PANTHER" id="PTHR48105">
    <property type="entry name" value="THIOREDOXIN REDUCTASE 1-RELATED-RELATED"/>
    <property type="match status" value="1"/>
</dbReference>
<evidence type="ECO:0000313" key="8">
    <source>
        <dbReference type="EMBL" id="SCG46134.1"/>
    </source>
</evidence>
<protein>
    <recommendedName>
        <fullName evidence="6">Ferredoxin--NADP reductase</fullName>
        <shortName evidence="6">FNR</shortName>
        <shortName evidence="6">Fd-NADP(+) reductase</shortName>
        <ecNumber evidence="6">1.18.1.2</ecNumber>
    </recommendedName>
</protein>
<dbReference type="GO" id="GO:0004324">
    <property type="term" value="F:ferredoxin-NADP+ reductase activity"/>
    <property type="evidence" value="ECO:0007669"/>
    <property type="project" value="UniProtKB-UniRule"/>
</dbReference>
<evidence type="ECO:0000256" key="4">
    <source>
        <dbReference type="ARBA" id="ARBA00023002"/>
    </source>
</evidence>
<feature type="domain" description="FAD/NAD(P)-binding" evidence="7">
    <location>
        <begin position="8"/>
        <end position="297"/>
    </location>
</feature>
<comment type="cofactor">
    <cofactor evidence="6">
        <name>FAD</name>
        <dbReference type="ChEBI" id="CHEBI:57692"/>
    </cofactor>
    <text evidence="6">Binds 1 FAD per subunit.</text>
</comment>
<keyword evidence="1 6" id="KW-0285">Flavoprotein</keyword>
<dbReference type="OrthoDB" id="9806179at2"/>
<keyword evidence="3 6" id="KW-0521">NADP</keyword>
<dbReference type="HAMAP" id="MF_01685">
    <property type="entry name" value="FENR2"/>
    <property type="match status" value="1"/>
</dbReference>
<comment type="catalytic activity">
    <reaction evidence="6">
        <text>2 reduced [2Fe-2S]-[ferredoxin] + NADP(+) + H(+) = 2 oxidized [2Fe-2S]-[ferredoxin] + NADPH</text>
        <dbReference type="Rhea" id="RHEA:20125"/>
        <dbReference type="Rhea" id="RHEA-COMP:10000"/>
        <dbReference type="Rhea" id="RHEA-COMP:10001"/>
        <dbReference type="ChEBI" id="CHEBI:15378"/>
        <dbReference type="ChEBI" id="CHEBI:33737"/>
        <dbReference type="ChEBI" id="CHEBI:33738"/>
        <dbReference type="ChEBI" id="CHEBI:57783"/>
        <dbReference type="ChEBI" id="CHEBI:58349"/>
        <dbReference type="EC" id="1.18.1.2"/>
    </reaction>
</comment>
<evidence type="ECO:0000256" key="5">
    <source>
        <dbReference type="ARBA" id="ARBA00048132"/>
    </source>
</evidence>
<evidence type="ECO:0000256" key="3">
    <source>
        <dbReference type="ARBA" id="ARBA00022857"/>
    </source>
</evidence>
<proteinExistence type="inferred from homology"/>
<dbReference type="GO" id="GO:0050661">
    <property type="term" value="F:NADP binding"/>
    <property type="evidence" value="ECO:0007669"/>
    <property type="project" value="UniProtKB-UniRule"/>
</dbReference>
<feature type="binding site" evidence="6">
    <location>
        <position position="89"/>
    </location>
    <ligand>
        <name>FAD</name>
        <dbReference type="ChEBI" id="CHEBI:57692"/>
    </ligand>
</feature>
<comment type="subunit">
    <text evidence="6">Homodimer.</text>
</comment>
<dbReference type="GO" id="GO:0050660">
    <property type="term" value="F:flavin adenine dinucleotide binding"/>
    <property type="evidence" value="ECO:0007669"/>
    <property type="project" value="UniProtKB-UniRule"/>
</dbReference>
<dbReference type="PRINTS" id="PR00469">
    <property type="entry name" value="PNDRDTASEII"/>
</dbReference>
<dbReference type="Pfam" id="PF07992">
    <property type="entry name" value="Pyr_redox_2"/>
    <property type="match status" value="1"/>
</dbReference>
<dbReference type="PRINTS" id="PR00368">
    <property type="entry name" value="FADPNR"/>
</dbReference>
<evidence type="ECO:0000313" key="9">
    <source>
        <dbReference type="Proteomes" id="UP000198226"/>
    </source>
</evidence>
<dbReference type="AlphaFoldDB" id="A0A120F8M1"/>
<dbReference type="Proteomes" id="UP000198226">
    <property type="component" value="Chromosome I"/>
</dbReference>
<feature type="binding site" evidence="6">
    <location>
        <position position="36"/>
    </location>
    <ligand>
        <name>FAD</name>
        <dbReference type="ChEBI" id="CHEBI:57692"/>
    </ligand>
</feature>
<comment type="caution">
    <text evidence="6">Lacks conserved residue(s) required for the propagation of feature annotation.</text>
</comment>
<keyword evidence="9" id="KW-1185">Reference proteome</keyword>
<feature type="binding site" evidence="6">
    <location>
        <position position="49"/>
    </location>
    <ligand>
        <name>FAD</name>
        <dbReference type="ChEBI" id="CHEBI:57692"/>
    </ligand>
</feature>
<organism evidence="8 9">
    <name type="scientific">Micromonospora rifamycinica</name>
    <dbReference type="NCBI Taxonomy" id="291594"/>
    <lineage>
        <taxon>Bacteria</taxon>
        <taxon>Bacillati</taxon>
        <taxon>Actinomycetota</taxon>
        <taxon>Actinomycetes</taxon>
        <taxon>Micromonosporales</taxon>
        <taxon>Micromonosporaceae</taxon>
        <taxon>Micromonospora</taxon>
    </lineage>
</organism>
<dbReference type="Gene3D" id="3.50.50.60">
    <property type="entry name" value="FAD/NAD(P)-binding domain"/>
    <property type="match status" value="2"/>
</dbReference>
<feature type="binding site" evidence="6">
    <location>
        <position position="44"/>
    </location>
    <ligand>
        <name>FAD</name>
        <dbReference type="ChEBI" id="CHEBI:57692"/>
    </ligand>
</feature>
<keyword evidence="2 6" id="KW-0274">FAD</keyword>
<keyword evidence="4 6" id="KW-0560">Oxidoreductase</keyword>
<comment type="similarity">
    <text evidence="6">Belongs to the ferredoxin--NADP reductase type 2 family.</text>
</comment>
<comment type="catalytic activity">
    <reaction evidence="5">
        <text>[thioredoxin]-dithiol + NADP(+) = [thioredoxin]-disulfide + NADPH + H(+)</text>
        <dbReference type="Rhea" id="RHEA:20345"/>
        <dbReference type="Rhea" id="RHEA-COMP:10698"/>
        <dbReference type="Rhea" id="RHEA-COMP:10700"/>
        <dbReference type="ChEBI" id="CHEBI:15378"/>
        <dbReference type="ChEBI" id="CHEBI:29950"/>
        <dbReference type="ChEBI" id="CHEBI:50058"/>
        <dbReference type="ChEBI" id="CHEBI:57783"/>
        <dbReference type="ChEBI" id="CHEBI:58349"/>
        <dbReference type="EC" id="1.8.1.9"/>
    </reaction>
</comment>
<dbReference type="EC" id="1.18.1.2" evidence="6"/>
<accession>A0A120F8M1</accession>
<dbReference type="RefSeq" id="WP_067309104.1">
    <property type="nucleotide sequence ID" value="NZ_LRMV01000072.1"/>
</dbReference>
<dbReference type="EMBL" id="LT607752">
    <property type="protein sequence ID" value="SCG46134.1"/>
    <property type="molecule type" value="Genomic_DNA"/>
</dbReference>